<evidence type="ECO:0000259" key="5">
    <source>
        <dbReference type="PROSITE" id="PS50931"/>
    </source>
</evidence>
<dbReference type="Pfam" id="PF00126">
    <property type="entry name" value="HTH_1"/>
    <property type="match status" value="1"/>
</dbReference>
<dbReference type="InterPro" id="IPR036388">
    <property type="entry name" value="WH-like_DNA-bd_sf"/>
</dbReference>
<dbReference type="InterPro" id="IPR000847">
    <property type="entry name" value="LysR_HTH_N"/>
</dbReference>
<dbReference type="InterPro" id="IPR036390">
    <property type="entry name" value="WH_DNA-bd_sf"/>
</dbReference>
<dbReference type="RefSeq" id="WP_103455352.1">
    <property type="nucleotide sequence ID" value="NZ_JAMOHQ010000012.1"/>
</dbReference>
<evidence type="ECO:0000313" key="6">
    <source>
        <dbReference type="EMBL" id="POH84109.1"/>
    </source>
</evidence>
<dbReference type="GO" id="GO:0003677">
    <property type="term" value="F:DNA binding"/>
    <property type="evidence" value="ECO:0007669"/>
    <property type="project" value="UniProtKB-KW"/>
</dbReference>
<protein>
    <submittedName>
        <fullName evidence="6">LysR family transcriptional regulator</fullName>
    </submittedName>
</protein>
<dbReference type="SUPFAM" id="SSF46785">
    <property type="entry name" value="Winged helix' DNA-binding domain"/>
    <property type="match status" value="1"/>
</dbReference>
<keyword evidence="2" id="KW-0805">Transcription regulation</keyword>
<dbReference type="PROSITE" id="PS50931">
    <property type="entry name" value="HTH_LYSR"/>
    <property type="match status" value="1"/>
</dbReference>
<name>A0A2S4ART8_STUST</name>
<accession>A0A2S4ART8</accession>
<dbReference type="PANTHER" id="PTHR30579:SF7">
    <property type="entry name" value="HTH-TYPE TRANSCRIPTIONAL REGULATOR LRHA-RELATED"/>
    <property type="match status" value="1"/>
</dbReference>
<dbReference type="OrthoDB" id="5723059at2"/>
<proteinExistence type="inferred from homology"/>
<dbReference type="AlphaFoldDB" id="A0A2S4ART8"/>
<sequence length="318" mass="34651">MTESVGQTPASATPLLESDVLRTFVAIAESGSFTRAAGQIYRSTSAVSMQIKRLEETLGHSLFVREARQVRLTPAGETLLGYARRLLRLNEEAVAQFRQPTLQGRVRFGTPADVGTRIMPGLLALFARSHPGVEVDVSVARSIDMIERIDAGELDLALVTIGNLGQDDSRGEPVHSEPLVWAGRSGGIAALRSPLPLALASPDCAWRRQALDALDRIGRHYRVAYSSEQTSGQEAAMIADLAIAPYPASLLRPPLQCLDGQYGLPQLGDYRINLLRGSNRSEAVDILAEQVIAAFVEYRQLRGGRRTEPSEEMKWHAG</sequence>
<reference evidence="6 7" key="1">
    <citation type="submission" date="2018-01" db="EMBL/GenBank/DDBJ databases">
        <title>Denitrification phenotypes of diverse strains of Pseudomonas stutzeri.</title>
        <authorList>
            <person name="Milligan D.A."/>
            <person name="Bergaust L."/>
            <person name="Bakken L.R."/>
            <person name="Frostegard A."/>
        </authorList>
    </citation>
    <scope>NUCLEOTIDE SEQUENCE [LARGE SCALE GENOMIC DNA]</scope>
    <source>
        <strain evidence="6 7">24a13</strain>
    </source>
</reference>
<feature type="domain" description="HTH lysR-type" evidence="5">
    <location>
        <begin position="16"/>
        <end position="73"/>
    </location>
</feature>
<dbReference type="PANTHER" id="PTHR30579">
    <property type="entry name" value="TRANSCRIPTIONAL REGULATOR"/>
    <property type="match status" value="1"/>
</dbReference>
<dbReference type="Proteomes" id="UP000237068">
    <property type="component" value="Unassembled WGS sequence"/>
</dbReference>
<dbReference type="GO" id="GO:0003700">
    <property type="term" value="F:DNA-binding transcription factor activity"/>
    <property type="evidence" value="ECO:0007669"/>
    <property type="project" value="InterPro"/>
</dbReference>
<evidence type="ECO:0000256" key="3">
    <source>
        <dbReference type="ARBA" id="ARBA00023125"/>
    </source>
</evidence>
<gene>
    <name evidence="6" type="ORF">CXK91_05930</name>
</gene>
<dbReference type="Gene3D" id="1.10.10.10">
    <property type="entry name" value="Winged helix-like DNA-binding domain superfamily/Winged helix DNA-binding domain"/>
    <property type="match status" value="1"/>
</dbReference>
<keyword evidence="4" id="KW-0804">Transcription</keyword>
<dbReference type="PRINTS" id="PR00039">
    <property type="entry name" value="HTHLYSR"/>
</dbReference>
<dbReference type="SUPFAM" id="SSF53850">
    <property type="entry name" value="Periplasmic binding protein-like II"/>
    <property type="match status" value="1"/>
</dbReference>
<comment type="similarity">
    <text evidence="1">Belongs to the LysR transcriptional regulatory family.</text>
</comment>
<dbReference type="EMBL" id="PPXG01000002">
    <property type="protein sequence ID" value="POH84109.1"/>
    <property type="molecule type" value="Genomic_DNA"/>
</dbReference>
<organism evidence="6 7">
    <name type="scientific">Stutzerimonas stutzeri</name>
    <name type="common">Pseudomonas stutzeri</name>
    <dbReference type="NCBI Taxonomy" id="316"/>
    <lineage>
        <taxon>Bacteria</taxon>
        <taxon>Pseudomonadati</taxon>
        <taxon>Pseudomonadota</taxon>
        <taxon>Gammaproteobacteria</taxon>
        <taxon>Pseudomonadales</taxon>
        <taxon>Pseudomonadaceae</taxon>
        <taxon>Stutzerimonas</taxon>
    </lineage>
</organism>
<comment type="caution">
    <text evidence="6">The sequence shown here is derived from an EMBL/GenBank/DDBJ whole genome shotgun (WGS) entry which is preliminary data.</text>
</comment>
<evidence type="ECO:0000256" key="4">
    <source>
        <dbReference type="ARBA" id="ARBA00023163"/>
    </source>
</evidence>
<dbReference type="InterPro" id="IPR050176">
    <property type="entry name" value="LTTR"/>
</dbReference>
<dbReference type="FunFam" id="1.10.10.10:FF:000001">
    <property type="entry name" value="LysR family transcriptional regulator"/>
    <property type="match status" value="1"/>
</dbReference>
<evidence type="ECO:0000256" key="2">
    <source>
        <dbReference type="ARBA" id="ARBA00023015"/>
    </source>
</evidence>
<dbReference type="InterPro" id="IPR005119">
    <property type="entry name" value="LysR_subst-bd"/>
</dbReference>
<keyword evidence="3" id="KW-0238">DNA-binding</keyword>
<dbReference type="Pfam" id="PF03466">
    <property type="entry name" value="LysR_substrate"/>
    <property type="match status" value="1"/>
</dbReference>
<evidence type="ECO:0000313" key="7">
    <source>
        <dbReference type="Proteomes" id="UP000237068"/>
    </source>
</evidence>
<evidence type="ECO:0000256" key="1">
    <source>
        <dbReference type="ARBA" id="ARBA00009437"/>
    </source>
</evidence>
<dbReference type="Gene3D" id="3.40.190.10">
    <property type="entry name" value="Periplasmic binding protein-like II"/>
    <property type="match status" value="2"/>
</dbReference>